<evidence type="ECO:0000256" key="1">
    <source>
        <dbReference type="ARBA" id="ARBA00009697"/>
    </source>
</evidence>
<dbReference type="EMBL" id="ATMH01005033">
    <property type="protein sequence ID" value="EPY28547.1"/>
    <property type="molecule type" value="Genomic_DNA"/>
</dbReference>
<organism evidence="7 8">
    <name type="scientific">Strigomonas culicis</name>
    <dbReference type="NCBI Taxonomy" id="28005"/>
    <lineage>
        <taxon>Eukaryota</taxon>
        <taxon>Discoba</taxon>
        <taxon>Euglenozoa</taxon>
        <taxon>Kinetoplastea</taxon>
        <taxon>Metakinetoplastina</taxon>
        <taxon>Trypanosomatida</taxon>
        <taxon>Trypanosomatidae</taxon>
        <taxon>Strigomonadinae</taxon>
        <taxon>Strigomonas</taxon>
    </lineage>
</organism>
<evidence type="ECO:0000313" key="8">
    <source>
        <dbReference type="Proteomes" id="UP000015354"/>
    </source>
</evidence>
<dbReference type="InterPro" id="IPR036390">
    <property type="entry name" value="WH_DNA-bd_sf"/>
</dbReference>
<comment type="subunit">
    <text evidence="4">Component of the endosomal sorting complex required for transport II (ESCRT-II).</text>
</comment>
<dbReference type="InterPro" id="IPR036388">
    <property type="entry name" value="WH-like_DNA-bd_sf"/>
</dbReference>
<keyword evidence="5" id="KW-0812">Transmembrane</keyword>
<dbReference type="InterPro" id="IPR011993">
    <property type="entry name" value="PH-like_dom_sf"/>
</dbReference>
<reference evidence="7 8" key="1">
    <citation type="journal article" date="2013" name="PLoS ONE">
        <title>Predicting the Proteins of Angomonas deanei, Strigomonas culicis and Their Respective Endosymbionts Reveals New Aspects of the Trypanosomatidae Family.</title>
        <authorList>
            <person name="Motta M.C."/>
            <person name="Martins A.C."/>
            <person name="de Souza S.S."/>
            <person name="Catta-Preta C.M."/>
            <person name="Silva R."/>
            <person name="Klein C.C."/>
            <person name="de Almeida L.G."/>
            <person name="de Lima Cunha O."/>
            <person name="Ciapina L.P."/>
            <person name="Brocchi M."/>
            <person name="Colabardini A.C."/>
            <person name="de Araujo Lima B."/>
            <person name="Machado C.R."/>
            <person name="de Almeida Soares C.M."/>
            <person name="Probst C.M."/>
            <person name="de Menezes C.B."/>
            <person name="Thompson C.E."/>
            <person name="Bartholomeu D.C."/>
            <person name="Gradia D.F."/>
            <person name="Pavoni D.P."/>
            <person name="Grisard E.C."/>
            <person name="Fantinatti-Garboggini F."/>
            <person name="Marchini F.K."/>
            <person name="Rodrigues-Luiz G.F."/>
            <person name="Wagner G."/>
            <person name="Goldman G.H."/>
            <person name="Fietto J.L."/>
            <person name="Elias M.C."/>
            <person name="Goldman M.H."/>
            <person name="Sagot M.F."/>
            <person name="Pereira M."/>
            <person name="Stoco P.H."/>
            <person name="de Mendonca-Neto R.P."/>
            <person name="Teixeira S.M."/>
            <person name="Maciel T.E."/>
            <person name="de Oliveira Mendes T.A."/>
            <person name="Urmenyi T.P."/>
            <person name="de Souza W."/>
            <person name="Schenkman S."/>
            <person name="de Vasconcelos A.T."/>
        </authorList>
    </citation>
    <scope>NUCLEOTIDE SEQUENCE [LARGE SCALE GENOMIC DNA]</scope>
</reference>
<evidence type="ECO:0000256" key="3">
    <source>
        <dbReference type="ARBA" id="ARBA00022927"/>
    </source>
</evidence>
<proteinExistence type="inferred from homology"/>
<dbReference type="SUPFAM" id="SSF50729">
    <property type="entry name" value="PH domain-like"/>
    <property type="match status" value="1"/>
</dbReference>
<feature type="transmembrane region" description="Helical" evidence="5">
    <location>
        <begin position="41"/>
        <end position="58"/>
    </location>
</feature>
<dbReference type="PANTHER" id="PTHR13128:SF12">
    <property type="entry name" value="VACUOLAR PROTEIN-SORTING-ASSOCIATED PROTEIN 36"/>
    <property type="match status" value="1"/>
</dbReference>
<dbReference type="GO" id="GO:0000814">
    <property type="term" value="C:ESCRT II complex"/>
    <property type="evidence" value="ECO:0007669"/>
    <property type="project" value="UniProtKB-UniRule"/>
</dbReference>
<feature type="domain" description="GLUE N-terminal" evidence="6">
    <location>
        <begin position="102"/>
        <end position="230"/>
    </location>
</feature>
<dbReference type="InterPro" id="IPR037855">
    <property type="entry name" value="Vps36"/>
</dbReference>
<comment type="caution">
    <text evidence="7">The sequence shown here is derived from an EMBL/GenBank/DDBJ whole genome shotgun (WGS) entry which is preliminary data.</text>
</comment>
<dbReference type="GO" id="GO:0043328">
    <property type="term" value="P:protein transport to vacuole involved in ubiquitin-dependent protein catabolic process via the multivesicular body sorting pathway"/>
    <property type="evidence" value="ECO:0007669"/>
    <property type="project" value="UniProtKB-UniRule"/>
</dbReference>
<dbReference type="GO" id="GO:0043130">
    <property type="term" value="F:ubiquitin binding"/>
    <property type="evidence" value="ECO:0007669"/>
    <property type="project" value="UniProtKB-UniRule"/>
</dbReference>
<dbReference type="Gene3D" id="2.30.29.30">
    <property type="entry name" value="Pleckstrin-homology domain (PH domain)/Phosphotyrosine-binding domain (PTB)"/>
    <property type="match status" value="1"/>
</dbReference>
<dbReference type="Pfam" id="PF04157">
    <property type="entry name" value="EAP30"/>
    <property type="match status" value="1"/>
</dbReference>
<keyword evidence="4" id="KW-0967">Endosome</keyword>
<protein>
    <recommendedName>
        <fullName evidence="4">Vacuolar protein-sorting-associated protein 36</fullName>
    </recommendedName>
    <alternativeName>
        <fullName evidence="4">ESCRT-II complex subunit VPS36</fullName>
    </alternativeName>
</protein>
<dbReference type="PANTHER" id="PTHR13128">
    <property type="entry name" value="VACUOLAR PROTEIN-SORTING-ASSOCIATED PROTEIN 36"/>
    <property type="match status" value="1"/>
</dbReference>
<keyword evidence="5" id="KW-1133">Transmembrane helix</keyword>
<dbReference type="OrthoDB" id="271448at2759"/>
<dbReference type="InterPro" id="IPR040608">
    <property type="entry name" value="Snf8/Vps36"/>
</dbReference>
<dbReference type="InterPro" id="IPR021648">
    <property type="entry name" value="GLUE_dom"/>
</dbReference>
<dbReference type="Proteomes" id="UP000015354">
    <property type="component" value="Unassembled WGS sequence"/>
</dbReference>
<keyword evidence="3 4" id="KW-0653">Protein transport</keyword>
<evidence type="ECO:0000259" key="6">
    <source>
        <dbReference type="PROSITE" id="PS51495"/>
    </source>
</evidence>
<keyword evidence="2 4" id="KW-0813">Transport</keyword>
<keyword evidence="8" id="KW-1185">Reference proteome</keyword>
<gene>
    <name evidence="7" type="ORF">STCU_05033</name>
</gene>
<keyword evidence="5" id="KW-0472">Membrane</keyword>
<name>S9UCL3_9TRYP</name>
<comment type="similarity">
    <text evidence="1 4">Belongs to the VPS36 family.</text>
</comment>
<dbReference type="PROSITE" id="PS51495">
    <property type="entry name" value="GLUE"/>
    <property type="match status" value="1"/>
</dbReference>
<comment type="function">
    <text evidence="4">Component of the ESCRT-II complex (endosomal sorting complex required for transport II), which is required for multivesicular body (MVB) formation and sorting of endosomal cargo proteins into MVBs.</text>
</comment>
<feature type="transmembrane region" description="Helical" evidence="5">
    <location>
        <begin position="6"/>
        <end position="29"/>
    </location>
</feature>
<dbReference type="SUPFAM" id="SSF46785">
    <property type="entry name" value="Winged helix' DNA-binding domain"/>
    <property type="match status" value="2"/>
</dbReference>
<dbReference type="Gene3D" id="1.10.10.10">
    <property type="entry name" value="Winged helix-like DNA-binding domain superfamily/Winged helix DNA-binding domain"/>
    <property type="match status" value="2"/>
</dbReference>
<evidence type="ECO:0000256" key="2">
    <source>
        <dbReference type="ARBA" id="ARBA00022448"/>
    </source>
</evidence>
<dbReference type="AlphaFoldDB" id="S9UCL3"/>
<dbReference type="GO" id="GO:0031902">
    <property type="term" value="C:late endosome membrane"/>
    <property type="evidence" value="ECO:0007669"/>
    <property type="project" value="UniProtKB-UniRule"/>
</dbReference>
<comment type="subcellular location">
    <subcellularLocation>
        <location evidence="4">Cytoplasm</location>
    </subcellularLocation>
    <subcellularLocation>
        <location evidence="4">Endosome</location>
    </subcellularLocation>
</comment>
<dbReference type="Pfam" id="PF11605">
    <property type="entry name" value="Vps36_ESCRT-II"/>
    <property type="match status" value="1"/>
</dbReference>
<evidence type="ECO:0000256" key="4">
    <source>
        <dbReference type="RuleBase" id="RU367095"/>
    </source>
</evidence>
<evidence type="ECO:0000313" key="7">
    <source>
        <dbReference type="EMBL" id="EPY28547.1"/>
    </source>
</evidence>
<keyword evidence="4" id="KW-0963">Cytoplasm</keyword>
<sequence length="553" mass="60255">MYNTYTLLLYISIALLAFTRACIRMCVCLCIKNKDRKKKNISCFMIFAQLQMCFMVRIDMVCRCVDSMLLSPPLIIFLDLYTRCPPIQCEPYILKKEKKETMEYWKWATGSVVQGDEVLIVTQAGAGLYDRDKKTDWKDGHVSVTTHSIVFQAGDPENTVLKLSLEDLSRSGHAPVKAKGSLFSSDKIVLHLPSNQYAKIAFRKSGMDTFYDKLMDALGKKAWQTRAPTSTTPSASTIAAAAPAASAVASRAEASPAARGSVARKLKEDEERVVETHMTADRIGIAGVMQYSAESVKVQGTLKDIEDVMQQASALVANIKRMKLNAAGASGANEADASALESIEETLGLGVMVKGRASGGKDAGTKQQQYHRELGRELHAWMTHPRNAKLFGELPLVPLIELFSLYNKARSGDLVSPDDVLLACRELEQQPGAVYHLETLRSGRLALVHNDRSIILARLTALLGPQLAAPGSERLTSTAAVRQVPTTHTLPASPSALKSVTDVQLAGLLQVDAAVALDLLEGLEEEGYLCRSDAGFGCATFYWNIFVFASATG</sequence>
<accession>S9UCL3</accession>
<dbReference type="GO" id="GO:0032266">
    <property type="term" value="F:phosphatidylinositol-3-phosphate binding"/>
    <property type="evidence" value="ECO:0007669"/>
    <property type="project" value="UniProtKB-UniRule"/>
</dbReference>
<evidence type="ECO:0000256" key="5">
    <source>
        <dbReference type="SAM" id="Phobius"/>
    </source>
</evidence>